<keyword evidence="2" id="KW-0812">Transmembrane</keyword>
<evidence type="ECO:0000313" key="5">
    <source>
        <dbReference type="Proteomes" id="UP001174210"/>
    </source>
</evidence>
<evidence type="ECO:0000256" key="1">
    <source>
        <dbReference type="SAM" id="MobiDB-lite"/>
    </source>
</evidence>
<organism evidence="4 5">
    <name type="scientific">Leifsonia virtsii</name>
    <dbReference type="NCBI Taxonomy" id="3035915"/>
    <lineage>
        <taxon>Bacteria</taxon>
        <taxon>Bacillati</taxon>
        <taxon>Actinomycetota</taxon>
        <taxon>Actinomycetes</taxon>
        <taxon>Micrococcales</taxon>
        <taxon>Microbacteriaceae</taxon>
        <taxon>Leifsonia</taxon>
    </lineage>
</organism>
<dbReference type="Pfam" id="PF18914">
    <property type="entry name" value="DUF5666"/>
    <property type="match status" value="1"/>
</dbReference>
<proteinExistence type="predicted"/>
<feature type="region of interest" description="Disordered" evidence="1">
    <location>
        <begin position="1"/>
        <end position="36"/>
    </location>
</feature>
<protein>
    <submittedName>
        <fullName evidence="4">DUF5666 domain-containing protein</fullName>
    </submittedName>
</protein>
<feature type="compositionally biased region" description="Gly residues" evidence="1">
    <location>
        <begin position="111"/>
        <end position="120"/>
    </location>
</feature>
<comment type="caution">
    <text evidence="4">The sequence shown here is derived from an EMBL/GenBank/DDBJ whole genome shotgun (WGS) entry which is preliminary data.</text>
</comment>
<dbReference type="RefSeq" id="WP_301216826.1">
    <property type="nucleotide sequence ID" value="NZ_JAROCB010000001.1"/>
</dbReference>
<evidence type="ECO:0000313" key="4">
    <source>
        <dbReference type="EMBL" id="MDN4596616.1"/>
    </source>
</evidence>
<evidence type="ECO:0000256" key="2">
    <source>
        <dbReference type="SAM" id="Phobius"/>
    </source>
</evidence>
<keyword evidence="5" id="KW-1185">Reference proteome</keyword>
<accession>A0ABT8IUX8</accession>
<keyword evidence="2" id="KW-0472">Membrane</keyword>
<keyword evidence="2" id="KW-1133">Transmembrane helix</keyword>
<feature type="region of interest" description="Disordered" evidence="1">
    <location>
        <begin position="86"/>
        <end position="120"/>
    </location>
</feature>
<feature type="domain" description="DUF5666" evidence="3">
    <location>
        <begin position="129"/>
        <end position="194"/>
    </location>
</feature>
<name>A0ABT8IUX8_9MICO</name>
<dbReference type="InterPro" id="IPR043724">
    <property type="entry name" value="DUF5666"/>
</dbReference>
<feature type="compositionally biased region" description="Pro residues" evidence="1">
    <location>
        <begin position="8"/>
        <end position="24"/>
    </location>
</feature>
<gene>
    <name evidence="4" type="ORF">P5G59_05655</name>
</gene>
<dbReference type="Proteomes" id="UP001174210">
    <property type="component" value="Unassembled WGS sequence"/>
</dbReference>
<sequence>MSDTQPTEPLPPRPENATPPPAAGPAPAGTAPAGAPPEPFYKRHGLAFAISTLVLSVVILLGLFTAGAFAVANVVTHVGERAISRVLPQGQQPGVPGMPGMPGRPGDGDENGNGGKGDGNGQMGHVMVRGTIASISGDTWTIDRDGGASVKVKVDSSTVFGVPGQSASKSDFASGDEVVVIGTRSGGTVTATRVLKLTGFPTRPPSTPGPATPGS</sequence>
<reference evidence="4" key="1">
    <citation type="submission" date="2023-03" db="EMBL/GenBank/DDBJ databases">
        <title>MT1 and MT2 Draft Genomes of Novel Species.</title>
        <authorList>
            <person name="Venkateswaran K."/>
        </authorList>
    </citation>
    <scope>NUCLEOTIDE SEQUENCE</scope>
    <source>
        <strain evidence="4">F6_8S_P_1A</strain>
    </source>
</reference>
<feature type="transmembrane region" description="Helical" evidence="2">
    <location>
        <begin position="46"/>
        <end position="75"/>
    </location>
</feature>
<dbReference type="EMBL" id="JAROCB010000001">
    <property type="protein sequence ID" value="MDN4596616.1"/>
    <property type="molecule type" value="Genomic_DNA"/>
</dbReference>
<evidence type="ECO:0000259" key="3">
    <source>
        <dbReference type="Pfam" id="PF18914"/>
    </source>
</evidence>